<dbReference type="STRING" id="490629.SAMN05216266_109244"/>
<evidence type="ECO:0000256" key="5">
    <source>
        <dbReference type="ARBA" id="ARBA00022989"/>
    </source>
</evidence>
<dbReference type="Pfam" id="PF08478">
    <property type="entry name" value="POTRA_1"/>
    <property type="match status" value="1"/>
</dbReference>
<organism evidence="9 10">
    <name type="scientific">Amycolatopsis marina</name>
    <dbReference type="NCBI Taxonomy" id="490629"/>
    <lineage>
        <taxon>Bacteria</taxon>
        <taxon>Bacillati</taxon>
        <taxon>Actinomycetota</taxon>
        <taxon>Actinomycetes</taxon>
        <taxon>Pseudonocardiales</taxon>
        <taxon>Pseudonocardiaceae</taxon>
        <taxon>Amycolatopsis</taxon>
    </lineage>
</organism>
<comment type="subcellular location">
    <subcellularLocation>
        <location evidence="1">Membrane</location>
    </subcellularLocation>
</comment>
<reference evidence="10" key="1">
    <citation type="submission" date="2016-10" db="EMBL/GenBank/DDBJ databases">
        <authorList>
            <person name="Varghese N."/>
            <person name="Submissions S."/>
        </authorList>
    </citation>
    <scope>NUCLEOTIDE SEQUENCE [LARGE SCALE GENOMIC DNA]</scope>
    <source>
        <strain evidence="10">CGMCC 4.3568</strain>
    </source>
</reference>
<dbReference type="AlphaFoldDB" id="A0A1I1APC9"/>
<keyword evidence="10" id="KW-1185">Reference proteome</keyword>
<dbReference type="EMBL" id="FOKG01000009">
    <property type="protein sequence ID" value="SFB38318.1"/>
    <property type="molecule type" value="Genomic_DNA"/>
</dbReference>
<evidence type="ECO:0000256" key="4">
    <source>
        <dbReference type="ARBA" id="ARBA00022692"/>
    </source>
</evidence>
<dbReference type="InterPro" id="IPR050487">
    <property type="entry name" value="FtsQ_DivIB"/>
</dbReference>
<dbReference type="InterPro" id="IPR005548">
    <property type="entry name" value="Cell_div_FtsQ/DivIB_C"/>
</dbReference>
<keyword evidence="5" id="KW-1133">Transmembrane helix</keyword>
<dbReference type="GO" id="GO:0051301">
    <property type="term" value="P:cell division"/>
    <property type="evidence" value="ECO:0007669"/>
    <property type="project" value="UniProtKB-KW"/>
</dbReference>
<evidence type="ECO:0000313" key="9">
    <source>
        <dbReference type="EMBL" id="SFB38318.1"/>
    </source>
</evidence>
<evidence type="ECO:0000256" key="1">
    <source>
        <dbReference type="ARBA" id="ARBA00004370"/>
    </source>
</evidence>
<protein>
    <submittedName>
        <fullName evidence="9">Cell division protein FtsQ</fullName>
    </submittedName>
</protein>
<dbReference type="Pfam" id="PF03799">
    <property type="entry name" value="FtsQ_DivIB_C"/>
    <property type="match status" value="1"/>
</dbReference>
<dbReference type="PANTHER" id="PTHR37820">
    <property type="entry name" value="CELL DIVISION PROTEIN DIVIB"/>
    <property type="match status" value="1"/>
</dbReference>
<feature type="domain" description="POTRA" evidence="8">
    <location>
        <begin position="27"/>
        <end position="95"/>
    </location>
</feature>
<proteinExistence type="predicted"/>
<dbReference type="InterPro" id="IPR034746">
    <property type="entry name" value="POTRA"/>
</dbReference>
<dbReference type="GO" id="GO:0005886">
    <property type="term" value="C:plasma membrane"/>
    <property type="evidence" value="ECO:0007669"/>
    <property type="project" value="TreeGrafter"/>
</dbReference>
<dbReference type="Gene3D" id="3.10.20.310">
    <property type="entry name" value="membrane protein fhac"/>
    <property type="match status" value="1"/>
</dbReference>
<dbReference type="PANTHER" id="PTHR37820:SF1">
    <property type="entry name" value="CELL DIVISION PROTEIN FTSQ"/>
    <property type="match status" value="1"/>
</dbReference>
<keyword evidence="7" id="KW-0131">Cell cycle</keyword>
<accession>A0A1I1APC9</accession>
<dbReference type="Proteomes" id="UP000243799">
    <property type="component" value="Unassembled WGS sequence"/>
</dbReference>
<dbReference type="PROSITE" id="PS51779">
    <property type="entry name" value="POTRA"/>
    <property type="match status" value="1"/>
</dbReference>
<dbReference type="InterPro" id="IPR013685">
    <property type="entry name" value="POTRA_FtsQ_type"/>
</dbReference>
<evidence type="ECO:0000313" key="10">
    <source>
        <dbReference type="Proteomes" id="UP000243799"/>
    </source>
</evidence>
<keyword evidence="6" id="KW-0472">Membrane</keyword>
<keyword evidence="4" id="KW-0812">Transmembrane</keyword>
<evidence type="ECO:0000256" key="3">
    <source>
        <dbReference type="ARBA" id="ARBA00022618"/>
    </source>
</evidence>
<keyword evidence="2" id="KW-1003">Cell membrane</keyword>
<name>A0A1I1APC9_9PSEU</name>
<evidence type="ECO:0000256" key="2">
    <source>
        <dbReference type="ARBA" id="ARBA00022475"/>
    </source>
</evidence>
<evidence type="ECO:0000256" key="7">
    <source>
        <dbReference type="ARBA" id="ARBA00023306"/>
    </source>
</evidence>
<evidence type="ECO:0000256" key="6">
    <source>
        <dbReference type="ARBA" id="ARBA00023136"/>
    </source>
</evidence>
<sequence>MRRRWVALLSVLTVAALVYLLFFTSMLGVRSVEVLGNAAVSTEKVLTAAGVPDRESMFVLDTDHIQERVGALPGVATVDVSRSWPSTVTIEVSERTPIGFYNTGEKLHLVDGTGVVYKEIPEKPSGLPELKLPRVAPEDPVTRAVTGVLVAIPKDLRDRVVSASAKTAGSVVLTLNDGKTVRWGDADQAGRKAKVLAVLLTREGTNYDVSSPELPTVS</sequence>
<evidence type="ECO:0000259" key="8">
    <source>
        <dbReference type="PROSITE" id="PS51779"/>
    </source>
</evidence>
<gene>
    <name evidence="9" type="ORF">SAMN05216266_109244</name>
</gene>
<keyword evidence="3 9" id="KW-0132">Cell division</keyword>